<gene>
    <name evidence="16" type="ORF">KEC56_10790</name>
</gene>
<dbReference type="FunFam" id="3.20.19.10:FF:000001">
    <property type="entry name" value="Aconitate hydratase"/>
    <property type="match status" value="1"/>
</dbReference>
<keyword evidence="6" id="KW-0816">Tricarboxylic acid cycle</keyword>
<dbReference type="AlphaFoldDB" id="A0A9X1LQU3"/>
<dbReference type="Gene3D" id="3.20.19.10">
    <property type="entry name" value="Aconitase, domain 4"/>
    <property type="match status" value="1"/>
</dbReference>
<evidence type="ECO:0000256" key="2">
    <source>
        <dbReference type="ARBA" id="ARBA00004717"/>
    </source>
</evidence>
<dbReference type="EC" id="4.2.1.3" evidence="4"/>
<dbReference type="Gene3D" id="3.30.499.10">
    <property type="entry name" value="Aconitase, domain 3"/>
    <property type="match status" value="2"/>
</dbReference>
<dbReference type="InterPro" id="IPR015928">
    <property type="entry name" value="Aconitase/3IPM_dehydase_swvl"/>
</dbReference>
<accession>A0A9X1LQU3</accession>
<feature type="domain" description="Aconitase A/isopropylmalate dehydratase small subunit swivel" evidence="15">
    <location>
        <begin position="727"/>
        <end position="863"/>
    </location>
</feature>
<dbReference type="Proteomes" id="UP001139289">
    <property type="component" value="Unassembled WGS sequence"/>
</dbReference>
<evidence type="ECO:0000313" key="16">
    <source>
        <dbReference type="EMBL" id="MCC2029993.1"/>
    </source>
</evidence>
<evidence type="ECO:0000256" key="13">
    <source>
        <dbReference type="SAM" id="MobiDB-lite"/>
    </source>
</evidence>
<evidence type="ECO:0000256" key="8">
    <source>
        <dbReference type="ARBA" id="ARBA00022884"/>
    </source>
</evidence>
<comment type="caution">
    <text evidence="16">The sequence shown here is derived from an EMBL/GenBank/DDBJ whole genome shotgun (WGS) entry which is preliminary data.</text>
</comment>
<dbReference type="GO" id="GO:0006099">
    <property type="term" value="P:tricarboxylic acid cycle"/>
    <property type="evidence" value="ECO:0007669"/>
    <property type="project" value="UniProtKB-KW"/>
</dbReference>
<dbReference type="InterPro" id="IPR036008">
    <property type="entry name" value="Aconitase_4Fe-4S_dom"/>
</dbReference>
<dbReference type="Pfam" id="PF00330">
    <property type="entry name" value="Aconitase"/>
    <property type="match status" value="1"/>
</dbReference>
<evidence type="ECO:0000256" key="1">
    <source>
        <dbReference type="ARBA" id="ARBA00001966"/>
    </source>
</evidence>
<dbReference type="InterPro" id="IPR044137">
    <property type="entry name" value="AcnA_IRP_Swivel"/>
</dbReference>
<keyword evidence="9" id="KW-0408">Iron</keyword>
<sequence>MSTVNSFGAKSTLTVGSTDYEIFRIDTVPGFDKLPFSLKVLLENLLRTEDGANVTKEQIEALGSWDASAEPNTEIQFSPARVVMQDFTGVPCIVDLATMREAVTALGGDPNRINPLSPAEMVIDHSVIADLFGTENALERNVEIEYERNGERYQFLRWGQTAFNDFKVVPPGTGIVHQVNIEHLAKVIYDRTNGGVLQAYPDTCVGTDSHTTMVNGLGVLGWGVGGIEAEAAMLGQPVSMLIPRVVGFKLTGEIPAGVTATDVVLTITEMLRKHGVVGKFVEFYGAGVASVPLANRATIGNMSPEFGSTAAIFPIDDVTTDYLRLTGRDEQAIALVEEYAKLQGLWHDADNEPVFSEYMELDLGTVVPSIAGPKRPQDRILLSEAKTQFERDIVNYAEPSTSDDIVDLELMLSFPASDPGAAPGDEEHDPHPVHISSGVEGTSKPVPVTTPDGESYILDHGAVTLAAITSCTNTSNPSVMIAAGLLARKAREKGLKQKPWVKTTLGPGSKVVTDYYEKSGLDKDLEGLGFYTVGYGCTICIGNSGPLIEEVSTAVNEHDLAVTAVLSGNRNFEGRISPDVKMNYLASPPLVVAYALAGSMHFDFEADALGTDTDGNDVFLKDIWPAPAEIQDIIDSSISREQFINQYATVFDGDERWKNLPTPTGPVFEWDQDSTYVRKAPYFDGMSMDLTPVTDITGARVMATLGDSVTTDHISPAGNIKIGTPAAKYLEEHGVRQKDFNSFGSRRGNHEVMIRGTFANIRLKNQLVRAVNDGVEVEGGFTRDFTKPDGPQSYIFDACQNYQAEGIPLVVFGGKEYGSGSSRDWAAKGTSLLGVKAVITESFERIHRSNLIGMGVVPLQFPAGESWESLGLDGTEIVSITGLEELNNGTTPKTVRVTAEPSQHSPEGKQTVEFDAVVRIDTPGEADYYRNGGILQYVLRSLV</sequence>
<comment type="similarity">
    <text evidence="3">Belongs to the aconitase/IPM isomerase family.</text>
</comment>
<dbReference type="FunFam" id="3.30.499.10:FF:000002">
    <property type="entry name" value="Aconitate hydratase"/>
    <property type="match status" value="1"/>
</dbReference>
<dbReference type="GO" id="GO:0003723">
    <property type="term" value="F:RNA binding"/>
    <property type="evidence" value="ECO:0007669"/>
    <property type="project" value="UniProtKB-KW"/>
</dbReference>
<keyword evidence="8" id="KW-0694">RNA-binding</keyword>
<dbReference type="GO" id="GO:0003994">
    <property type="term" value="F:aconitate hydratase activity"/>
    <property type="evidence" value="ECO:0007669"/>
    <property type="project" value="UniProtKB-EC"/>
</dbReference>
<feature type="region of interest" description="Disordered" evidence="13">
    <location>
        <begin position="416"/>
        <end position="445"/>
    </location>
</feature>
<dbReference type="PRINTS" id="PR00415">
    <property type="entry name" value="ACONITASE"/>
</dbReference>
<organism evidence="16 17">
    <name type="scientific">Microbacterium tenebrionis</name>
    <dbReference type="NCBI Taxonomy" id="2830665"/>
    <lineage>
        <taxon>Bacteria</taxon>
        <taxon>Bacillati</taxon>
        <taxon>Actinomycetota</taxon>
        <taxon>Actinomycetes</taxon>
        <taxon>Micrococcales</taxon>
        <taxon>Microbacteriaceae</taxon>
        <taxon>Microbacterium</taxon>
    </lineage>
</organism>
<dbReference type="InterPro" id="IPR000573">
    <property type="entry name" value="AconitaseA/IPMdHydase_ssu_swvl"/>
</dbReference>
<dbReference type="PROSITE" id="PS01244">
    <property type="entry name" value="ACONITASE_2"/>
    <property type="match status" value="1"/>
</dbReference>
<proteinExistence type="inferred from homology"/>
<dbReference type="FunFam" id="3.30.499.10:FF:000009">
    <property type="entry name" value="Aconitate hydratase"/>
    <property type="match status" value="1"/>
</dbReference>
<evidence type="ECO:0000256" key="6">
    <source>
        <dbReference type="ARBA" id="ARBA00022532"/>
    </source>
</evidence>
<feature type="domain" description="Aconitase/3-isopropylmalate dehydratase large subunit alpha/beta/alpha" evidence="14">
    <location>
        <begin position="65"/>
        <end position="598"/>
    </location>
</feature>
<dbReference type="SUPFAM" id="SSF52016">
    <property type="entry name" value="LeuD/IlvD-like"/>
    <property type="match status" value="1"/>
</dbReference>
<dbReference type="Pfam" id="PF00694">
    <property type="entry name" value="Aconitase_C"/>
    <property type="match status" value="1"/>
</dbReference>
<evidence type="ECO:0000256" key="5">
    <source>
        <dbReference type="ARBA" id="ARBA00019378"/>
    </source>
</evidence>
<evidence type="ECO:0000256" key="11">
    <source>
        <dbReference type="ARBA" id="ARBA00023239"/>
    </source>
</evidence>
<dbReference type="InterPro" id="IPR001030">
    <property type="entry name" value="Acoase/IPM_deHydtase_lsu_aba"/>
</dbReference>
<keyword evidence="11" id="KW-0456">Lyase</keyword>
<dbReference type="InterPro" id="IPR006249">
    <property type="entry name" value="Aconitase/IRP2"/>
</dbReference>
<evidence type="ECO:0000256" key="12">
    <source>
        <dbReference type="ARBA" id="ARBA00023501"/>
    </source>
</evidence>
<keyword evidence="7" id="KW-0479">Metal-binding</keyword>
<dbReference type="InterPro" id="IPR015931">
    <property type="entry name" value="Acnase/IPM_dHydase_lsu_aba_1/3"/>
</dbReference>
<dbReference type="CDD" id="cd01580">
    <property type="entry name" value="AcnA_IRP_Swivel"/>
    <property type="match status" value="1"/>
</dbReference>
<protein>
    <recommendedName>
        <fullName evidence="5">Aconitate hydratase A</fullName>
        <ecNumber evidence="4">4.2.1.3</ecNumber>
    </recommendedName>
</protein>
<reference evidence="16" key="1">
    <citation type="submission" date="2021-04" db="EMBL/GenBank/DDBJ databases">
        <title>Microbacterium tenobrionis sp. nov. and Microbacterium allomyrinae sp. nov., isolated from larvae of Tenobrio molitor and Allomyrina dichotoma, respectively.</title>
        <authorList>
            <person name="Lee S.D."/>
        </authorList>
    </citation>
    <scope>NUCLEOTIDE SEQUENCE</scope>
    <source>
        <strain evidence="16">YMB-B2</strain>
    </source>
</reference>
<dbReference type="GO" id="GO:0019679">
    <property type="term" value="P:propionate metabolic process, methylcitrate cycle"/>
    <property type="evidence" value="ECO:0007669"/>
    <property type="project" value="UniProtKB-ARBA"/>
</dbReference>
<dbReference type="GO" id="GO:0046872">
    <property type="term" value="F:metal ion binding"/>
    <property type="evidence" value="ECO:0007669"/>
    <property type="project" value="UniProtKB-KW"/>
</dbReference>
<dbReference type="PROSITE" id="PS00450">
    <property type="entry name" value="ACONITASE_1"/>
    <property type="match status" value="1"/>
</dbReference>
<dbReference type="NCBIfam" id="NF009520">
    <property type="entry name" value="PRK12881.1"/>
    <property type="match status" value="1"/>
</dbReference>
<evidence type="ECO:0000256" key="4">
    <source>
        <dbReference type="ARBA" id="ARBA00012926"/>
    </source>
</evidence>
<evidence type="ECO:0000256" key="3">
    <source>
        <dbReference type="ARBA" id="ARBA00007185"/>
    </source>
</evidence>
<evidence type="ECO:0000256" key="7">
    <source>
        <dbReference type="ARBA" id="ARBA00022723"/>
    </source>
</evidence>
<dbReference type="RefSeq" id="WP_227530948.1">
    <property type="nucleotide sequence ID" value="NZ_JAGTTM010000003.1"/>
</dbReference>
<evidence type="ECO:0000313" key="17">
    <source>
        <dbReference type="Proteomes" id="UP001139289"/>
    </source>
</evidence>
<name>A0A9X1LQU3_9MICO</name>
<evidence type="ECO:0000256" key="10">
    <source>
        <dbReference type="ARBA" id="ARBA00023014"/>
    </source>
</evidence>
<dbReference type="NCBIfam" id="NF006757">
    <property type="entry name" value="PRK09277.1"/>
    <property type="match status" value="1"/>
</dbReference>
<keyword evidence="10" id="KW-0411">Iron-sulfur</keyword>
<keyword evidence="17" id="KW-1185">Reference proteome</keyword>
<comment type="cofactor">
    <cofactor evidence="1">
        <name>[4Fe-4S] cluster</name>
        <dbReference type="ChEBI" id="CHEBI:49883"/>
    </cofactor>
</comment>
<evidence type="ECO:0000259" key="14">
    <source>
        <dbReference type="Pfam" id="PF00330"/>
    </source>
</evidence>
<dbReference type="Gene3D" id="6.10.190.10">
    <property type="match status" value="1"/>
</dbReference>
<dbReference type="InterPro" id="IPR018136">
    <property type="entry name" value="Aconitase_4Fe-4S_BS"/>
</dbReference>
<dbReference type="SUPFAM" id="SSF53732">
    <property type="entry name" value="Aconitase iron-sulfur domain"/>
    <property type="match status" value="1"/>
</dbReference>
<comment type="catalytic activity">
    <reaction evidence="12">
        <text>citrate = D-threo-isocitrate</text>
        <dbReference type="Rhea" id="RHEA:10336"/>
        <dbReference type="ChEBI" id="CHEBI:15562"/>
        <dbReference type="ChEBI" id="CHEBI:16947"/>
        <dbReference type="EC" id="4.2.1.3"/>
    </reaction>
</comment>
<comment type="pathway">
    <text evidence="2">Carbohydrate metabolism; tricarboxylic acid cycle; isocitrate from oxaloacetate: step 2/2.</text>
</comment>
<evidence type="ECO:0000259" key="15">
    <source>
        <dbReference type="Pfam" id="PF00694"/>
    </source>
</evidence>
<dbReference type="GO" id="GO:0051536">
    <property type="term" value="F:iron-sulfur cluster binding"/>
    <property type="evidence" value="ECO:0007669"/>
    <property type="project" value="UniProtKB-KW"/>
</dbReference>
<dbReference type="EMBL" id="JAGTTM010000003">
    <property type="protein sequence ID" value="MCC2029993.1"/>
    <property type="molecule type" value="Genomic_DNA"/>
</dbReference>
<evidence type="ECO:0000256" key="9">
    <source>
        <dbReference type="ARBA" id="ARBA00023004"/>
    </source>
</evidence>
<dbReference type="PANTHER" id="PTHR11670">
    <property type="entry name" value="ACONITASE/IRON-RESPONSIVE ELEMENT FAMILY MEMBER"/>
    <property type="match status" value="1"/>
</dbReference>